<evidence type="ECO:0000259" key="1">
    <source>
        <dbReference type="Pfam" id="PF00535"/>
    </source>
</evidence>
<reference evidence="2 3" key="1">
    <citation type="journal article" date="2016" name="Nat. Commun.">
        <title>Thousands of microbial genomes shed light on interconnected biogeochemical processes in an aquifer system.</title>
        <authorList>
            <person name="Anantharaman K."/>
            <person name="Brown C.T."/>
            <person name="Hug L.A."/>
            <person name="Sharon I."/>
            <person name="Castelle C.J."/>
            <person name="Probst A.J."/>
            <person name="Thomas B.C."/>
            <person name="Singh A."/>
            <person name="Wilkins M.J."/>
            <person name="Karaoz U."/>
            <person name="Brodie E.L."/>
            <person name="Williams K.H."/>
            <person name="Hubbard S.S."/>
            <person name="Banfield J.F."/>
        </authorList>
    </citation>
    <scope>NUCLEOTIDE SEQUENCE [LARGE SCALE GENOMIC DNA]</scope>
</reference>
<protein>
    <recommendedName>
        <fullName evidence="1">Glycosyltransferase 2-like domain-containing protein</fullName>
    </recommendedName>
</protein>
<dbReference type="InterPro" id="IPR001173">
    <property type="entry name" value="Glyco_trans_2-like"/>
</dbReference>
<feature type="domain" description="Glycosyltransferase 2-like" evidence="1">
    <location>
        <begin position="4"/>
        <end position="163"/>
    </location>
</feature>
<proteinExistence type="predicted"/>
<dbReference type="InterPro" id="IPR029044">
    <property type="entry name" value="Nucleotide-diphossugar_trans"/>
</dbReference>
<evidence type="ECO:0000313" key="2">
    <source>
        <dbReference type="EMBL" id="OGK54407.1"/>
    </source>
</evidence>
<dbReference type="SUPFAM" id="SSF53448">
    <property type="entry name" value="Nucleotide-diphospho-sugar transferases"/>
    <property type="match status" value="1"/>
</dbReference>
<dbReference type="Gene3D" id="3.90.550.10">
    <property type="entry name" value="Spore Coat Polysaccharide Biosynthesis Protein SpsA, Chain A"/>
    <property type="match status" value="1"/>
</dbReference>
<dbReference type="AlphaFoldDB" id="A0A1F7JFL4"/>
<organism evidence="2 3">
    <name type="scientific">Candidatus Roizmanbacteria bacterium RIFCSPLOWO2_02_FULL_36_11</name>
    <dbReference type="NCBI Taxonomy" id="1802071"/>
    <lineage>
        <taxon>Bacteria</taxon>
        <taxon>Candidatus Roizmaniibacteriota</taxon>
    </lineage>
</organism>
<name>A0A1F7JFL4_9BACT</name>
<dbReference type="EMBL" id="MGAV01000016">
    <property type="protein sequence ID" value="OGK54407.1"/>
    <property type="molecule type" value="Genomic_DNA"/>
</dbReference>
<dbReference type="PANTHER" id="PTHR43179:SF7">
    <property type="entry name" value="RHAMNOSYLTRANSFERASE WBBL"/>
    <property type="match status" value="1"/>
</dbReference>
<dbReference type="Pfam" id="PF00535">
    <property type="entry name" value="Glycos_transf_2"/>
    <property type="match status" value="1"/>
</dbReference>
<dbReference type="Proteomes" id="UP000177418">
    <property type="component" value="Unassembled WGS sequence"/>
</dbReference>
<evidence type="ECO:0000313" key="3">
    <source>
        <dbReference type="Proteomes" id="UP000177418"/>
    </source>
</evidence>
<accession>A0A1F7JFL4</accession>
<dbReference type="PANTHER" id="PTHR43179">
    <property type="entry name" value="RHAMNOSYLTRANSFERASE WBBL"/>
    <property type="match status" value="1"/>
</dbReference>
<sequence>MTISVIIPVYKNRTLFIENLKNNFQFISDNEIVVIDDASHESIAPSIKKISSRIIVIENKKNLGFAKSVNIAASQARGELFMMLNSDVKLIDDSYKRLISDFNQNKNLFGVSFLQIEKNNNFVGKNSIEFKRGLIQHKTASDKSVGMTGWLEGGSMILRKSFFDELGGFDAIYAPFYWEDIDLSFRALKHGWQLIFDPSIKVYHNHQSTIGKYFSRAQIKRISFRNSFIFIWKNIHDRKMLFQHIILLPYNIIYYFLKGERDFLWGFVDGLRLITQIIRKRRNEKKYCIKKDSEVLLMTK</sequence>
<comment type="caution">
    <text evidence="2">The sequence shown here is derived from an EMBL/GenBank/DDBJ whole genome shotgun (WGS) entry which is preliminary data.</text>
</comment>
<gene>
    <name evidence="2" type="ORF">A3H78_03755</name>
</gene>